<organism evidence="1 2">
    <name type="scientific">Vararia minispora EC-137</name>
    <dbReference type="NCBI Taxonomy" id="1314806"/>
    <lineage>
        <taxon>Eukaryota</taxon>
        <taxon>Fungi</taxon>
        <taxon>Dikarya</taxon>
        <taxon>Basidiomycota</taxon>
        <taxon>Agaricomycotina</taxon>
        <taxon>Agaricomycetes</taxon>
        <taxon>Russulales</taxon>
        <taxon>Lachnocladiaceae</taxon>
        <taxon>Vararia</taxon>
    </lineage>
</organism>
<evidence type="ECO:0000313" key="2">
    <source>
        <dbReference type="Proteomes" id="UP000814128"/>
    </source>
</evidence>
<name>A0ACB8QRA6_9AGAM</name>
<proteinExistence type="predicted"/>
<reference evidence="1" key="2">
    <citation type="journal article" date="2022" name="New Phytol.">
        <title>Evolutionary transition to the ectomycorrhizal habit in the genomes of a hyperdiverse lineage of mushroom-forming fungi.</title>
        <authorList>
            <person name="Looney B."/>
            <person name="Miyauchi S."/>
            <person name="Morin E."/>
            <person name="Drula E."/>
            <person name="Courty P.E."/>
            <person name="Kohler A."/>
            <person name="Kuo A."/>
            <person name="LaButti K."/>
            <person name="Pangilinan J."/>
            <person name="Lipzen A."/>
            <person name="Riley R."/>
            <person name="Andreopoulos W."/>
            <person name="He G."/>
            <person name="Johnson J."/>
            <person name="Nolan M."/>
            <person name="Tritt A."/>
            <person name="Barry K.W."/>
            <person name="Grigoriev I.V."/>
            <person name="Nagy L.G."/>
            <person name="Hibbett D."/>
            <person name="Henrissat B."/>
            <person name="Matheny P.B."/>
            <person name="Labbe J."/>
            <person name="Martin F.M."/>
        </authorList>
    </citation>
    <scope>NUCLEOTIDE SEQUENCE</scope>
    <source>
        <strain evidence="1">EC-137</strain>
    </source>
</reference>
<gene>
    <name evidence="1" type="ORF">K488DRAFT_84126</name>
</gene>
<dbReference type="EMBL" id="MU273503">
    <property type="protein sequence ID" value="KAI0034270.1"/>
    <property type="molecule type" value="Genomic_DNA"/>
</dbReference>
<dbReference type="Proteomes" id="UP000814128">
    <property type="component" value="Unassembled WGS sequence"/>
</dbReference>
<keyword evidence="2" id="KW-1185">Reference proteome</keyword>
<keyword evidence="1" id="KW-0808">Transferase</keyword>
<comment type="caution">
    <text evidence="1">The sequence shown here is derived from an EMBL/GenBank/DDBJ whole genome shotgun (WGS) entry which is preliminary data.</text>
</comment>
<keyword evidence="1" id="KW-0328">Glycosyltransferase</keyword>
<evidence type="ECO:0000313" key="1">
    <source>
        <dbReference type="EMBL" id="KAI0034270.1"/>
    </source>
</evidence>
<reference evidence="1" key="1">
    <citation type="submission" date="2021-02" db="EMBL/GenBank/DDBJ databases">
        <authorList>
            <consortium name="DOE Joint Genome Institute"/>
            <person name="Ahrendt S."/>
            <person name="Looney B.P."/>
            <person name="Miyauchi S."/>
            <person name="Morin E."/>
            <person name="Drula E."/>
            <person name="Courty P.E."/>
            <person name="Chicoki N."/>
            <person name="Fauchery L."/>
            <person name="Kohler A."/>
            <person name="Kuo A."/>
            <person name="Labutti K."/>
            <person name="Pangilinan J."/>
            <person name="Lipzen A."/>
            <person name="Riley R."/>
            <person name="Andreopoulos W."/>
            <person name="He G."/>
            <person name="Johnson J."/>
            <person name="Barry K.W."/>
            <person name="Grigoriev I.V."/>
            <person name="Nagy L."/>
            <person name="Hibbett D."/>
            <person name="Henrissat B."/>
            <person name="Matheny P.B."/>
            <person name="Labbe J."/>
            <person name="Martin F."/>
        </authorList>
    </citation>
    <scope>NUCLEOTIDE SEQUENCE</scope>
    <source>
        <strain evidence="1">EC-137</strain>
    </source>
</reference>
<accession>A0ACB8QRA6</accession>
<sequence>MSTPYLLLRSKTLPLRGIVHVTRLRLSLLLVFACALSFIIVLHASGYLTVIFPKGSLPSIRMFSALRTARIARIQKIAYDMSNGQRPVCSWNTWHAERYGRLENSGKLFLAMNLHNNEDVLPTFFQELPHLLQHLGPDHVYVSIYENGSGDRTPQMLNLLSELLEVLGTPHRVIADGSWKQSDKESGNRINFLAAVRNTAMQPLYSGEAGEALGGVFDEVIWINDVFHCTADILEILYQKRLQGAHQACATDWGVWGDWVIYDRWVLRPMSGRVMYRHDEINDWFQGGYSAEEKIAHLPHLLPEDPDDRARIERWFPLQVFSCWNGATVFDAASFLPPNNIRFRVSHADLDANGVSKDVTEKASECFLSSVDLWKHGLGKILLVPKASVAYSYGDYETHRKDGALSKKHNGSEELVEWVVDPPKEVAMQDFANWWGPERWAPWDEQ</sequence>
<protein>
    <submittedName>
        <fullName evidence="1">Cryptococcal mannosyltransferase 1-domain-containing protein</fullName>
    </submittedName>
</protein>